<dbReference type="InterPro" id="IPR036282">
    <property type="entry name" value="Glutathione-S-Trfase_C_sf"/>
</dbReference>
<evidence type="ECO:0000256" key="1">
    <source>
        <dbReference type="ARBA" id="ARBA00004496"/>
    </source>
</evidence>
<proteinExistence type="predicted"/>
<dbReference type="PANTHER" id="PTHR43917:SF8">
    <property type="entry name" value="GH16740P-RELATED"/>
    <property type="match status" value="1"/>
</dbReference>
<dbReference type="Pfam" id="PF02798">
    <property type="entry name" value="GST_N"/>
    <property type="match status" value="1"/>
</dbReference>
<accession>A0AAD2D3R3</accession>
<dbReference type="PROSITE" id="PS50405">
    <property type="entry name" value="GST_CTER"/>
    <property type="match status" value="1"/>
</dbReference>
<keyword evidence="2" id="KW-0963">Cytoplasm</keyword>
<reference evidence="5" key="1">
    <citation type="submission" date="2023-07" db="EMBL/GenBank/DDBJ databases">
        <authorList>
            <consortium name="AG Swart"/>
            <person name="Singh M."/>
            <person name="Singh A."/>
            <person name="Seah K."/>
            <person name="Emmerich C."/>
        </authorList>
    </citation>
    <scope>NUCLEOTIDE SEQUENCE</scope>
    <source>
        <strain evidence="5">DP1</strain>
    </source>
</reference>
<dbReference type="Gene3D" id="1.20.1050.10">
    <property type="match status" value="1"/>
</dbReference>
<dbReference type="EMBL" id="CAMPGE010021843">
    <property type="protein sequence ID" value="CAI2379954.1"/>
    <property type="molecule type" value="Genomic_DNA"/>
</dbReference>
<dbReference type="InterPro" id="IPR004045">
    <property type="entry name" value="Glutathione_S-Trfase_N"/>
</dbReference>
<dbReference type="InterPro" id="IPR010987">
    <property type="entry name" value="Glutathione-S-Trfase_C-like"/>
</dbReference>
<comment type="caution">
    <text evidence="5">The sequence shown here is derived from an EMBL/GenBank/DDBJ whole genome shotgun (WGS) entry which is preliminary data.</text>
</comment>
<evidence type="ECO:0000313" key="6">
    <source>
        <dbReference type="Proteomes" id="UP001295684"/>
    </source>
</evidence>
<dbReference type="InterPro" id="IPR040079">
    <property type="entry name" value="Glutathione_S-Trfase"/>
</dbReference>
<evidence type="ECO:0000256" key="2">
    <source>
        <dbReference type="ARBA" id="ARBA00022490"/>
    </source>
</evidence>
<dbReference type="SUPFAM" id="SSF52833">
    <property type="entry name" value="Thioredoxin-like"/>
    <property type="match status" value="1"/>
</dbReference>
<evidence type="ECO:0008006" key="7">
    <source>
        <dbReference type="Google" id="ProtNLM"/>
    </source>
</evidence>
<feature type="domain" description="GST C-terminal" evidence="4">
    <location>
        <begin position="88"/>
        <end position="220"/>
    </location>
</feature>
<dbReference type="Pfam" id="PF14497">
    <property type="entry name" value="GST_C_3"/>
    <property type="match status" value="1"/>
</dbReference>
<keyword evidence="6" id="KW-1185">Reference proteome</keyword>
<dbReference type="InterPro" id="IPR004046">
    <property type="entry name" value="GST_C"/>
</dbReference>
<dbReference type="InterPro" id="IPR036249">
    <property type="entry name" value="Thioredoxin-like_sf"/>
</dbReference>
<dbReference type="SFLD" id="SFLDG00358">
    <property type="entry name" value="Main_(cytGST)"/>
    <property type="match status" value="1"/>
</dbReference>
<dbReference type="InterPro" id="IPR051369">
    <property type="entry name" value="GST_Theta"/>
</dbReference>
<dbReference type="AlphaFoldDB" id="A0AAD2D3R3"/>
<comment type="subcellular location">
    <subcellularLocation>
        <location evidence="1">Cytoplasm</location>
    </subcellularLocation>
</comment>
<gene>
    <name evidence="5" type="ORF">ECRASSUSDP1_LOCUS21378</name>
</gene>
<name>A0AAD2D3R3_EUPCR</name>
<evidence type="ECO:0000259" key="3">
    <source>
        <dbReference type="PROSITE" id="PS50404"/>
    </source>
</evidence>
<evidence type="ECO:0000259" key="4">
    <source>
        <dbReference type="PROSITE" id="PS50405"/>
    </source>
</evidence>
<evidence type="ECO:0000313" key="5">
    <source>
        <dbReference type="EMBL" id="CAI2379954.1"/>
    </source>
</evidence>
<dbReference type="Proteomes" id="UP001295684">
    <property type="component" value="Unassembled WGS sequence"/>
</dbReference>
<dbReference type="Gene3D" id="3.40.30.10">
    <property type="entry name" value="Glutaredoxin"/>
    <property type="match status" value="1"/>
</dbReference>
<dbReference type="PANTHER" id="PTHR43917">
    <property type="match status" value="1"/>
</dbReference>
<dbReference type="SUPFAM" id="SSF47616">
    <property type="entry name" value="GST C-terminal domain-like"/>
    <property type="match status" value="1"/>
</dbReference>
<dbReference type="GO" id="GO:0005737">
    <property type="term" value="C:cytoplasm"/>
    <property type="evidence" value="ECO:0007669"/>
    <property type="project" value="UniProtKB-SubCell"/>
</dbReference>
<sequence>MIKFWTNPMSQPCRAVTSVLKLLEMEYEEVKTSLAGGTRTPEFLSTVNPRGKIPVIESEGSKLVESSAILRYLCNLSPNGGNLYPKDDLISRARIDSMLDINATAYRPAFSAANNHLCFIPTFYGGPEPTEEKAEEVTQGVHSQFEDIDRILTDQKFIAIDTFSIADVQIYHEVLNVSTVCEISTEKYENLHAWKAEVEKIPEITEIGGVFIKMFNKAKERFLKAKEEK</sequence>
<dbReference type="PROSITE" id="PS50404">
    <property type="entry name" value="GST_NTER"/>
    <property type="match status" value="1"/>
</dbReference>
<dbReference type="SFLD" id="SFLDS00019">
    <property type="entry name" value="Glutathione_Transferase_(cytos"/>
    <property type="match status" value="1"/>
</dbReference>
<protein>
    <recommendedName>
        <fullName evidence="7">Glutathione S-transferase</fullName>
    </recommendedName>
</protein>
<feature type="domain" description="GST N-terminal" evidence="3">
    <location>
        <begin position="1"/>
        <end position="81"/>
    </location>
</feature>
<organism evidence="5 6">
    <name type="scientific">Euplotes crassus</name>
    <dbReference type="NCBI Taxonomy" id="5936"/>
    <lineage>
        <taxon>Eukaryota</taxon>
        <taxon>Sar</taxon>
        <taxon>Alveolata</taxon>
        <taxon>Ciliophora</taxon>
        <taxon>Intramacronucleata</taxon>
        <taxon>Spirotrichea</taxon>
        <taxon>Hypotrichia</taxon>
        <taxon>Euplotida</taxon>
        <taxon>Euplotidae</taxon>
        <taxon>Moneuplotes</taxon>
    </lineage>
</organism>